<evidence type="ECO:0000313" key="1">
    <source>
        <dbReference type="Proteomes" id="UP000887565"/>
    </source>
</evidence>
<dbReference type="Proteomes" id="UP000887565">
    <property type="component" value="Unplaced"/>
</dbReference>
<proteinExistence type="predicted"/>
<protein>
    <submittedName>
        <fullName evidence="2">Uncharacterized protein</fullName>
    </submittedName>
</protein>
<reference evidence="2" key="1">
    <citation type="submission" date="2022-11" db="UniProtKB">
        <authorList>
            <consortium name="WormBaseParasite"/>
        </authorList>
    </citation>
    <scope>IDENTIFICATION</scope>
</reference>
<accession>A0A915IUK2</accession>
<keyword evidence="1" id="KW-1185">Reference proteome</keyword>
<organism evidence="1 2">
    <name type="scientific">Romanomermis culicivorax</name>
    <name type="common">Nematode worm</name>
    <dbReference type="NCBI Taxonomy" id="13658"/>
    <lineage>
        <taxon>Eukaryota</taxon>
        <taxon>Metazoa</taxon>
        <taxon>Ecdysozoa</taxon>
        <taxon>Nematoda</taxon>
        <taxon>Enoplea</taxon>
        <taxon>Dorylaimia</taxon>
        <taxon>Mermithida</taxon>
        <taxon>Mermithoidea</taxon>
        <taxon>Mermithidae</taxon>
        <taxon>Romanomermis</taxon>
    </lineage>
</organism>
<dbReference type="WBParaSite" id="nRc.2.0.1.t17497-RA">
    <property type="protein sequence ID" value="nRc.2.0.1.t17497-RA"/>
    <property type="gene ID" value="nRc.2.0.1.g17497"/>
</dbReference>
<dbReference type="SUPFAM" id="SSF117856">
    <property type="entry name" value="AF0104/ALDC/Ptd012-like"/>
    <property type="match status" value="1"/>
</dbReference>
<sequence length="65" mass="7556">MSNLLLSEGKSGKLFMKRDYRLLKASSELPREAFPDKEYIEKVWLKYYNMNGPLTSASIFLSHDP</sequence>
<name>A0A915IUK2_ROMCU</name>
<dbReference type="AlphaFoldDB" id="A0A915IUK2"/>
<evidence type="ECO:0000313" key="2">
    <source>
        <dbReference type="WBParaSite" id="nRc.2.0.1.t17497-RA"/>
    </source>
</evidence>